<dbReference type="KEGG" id="vg:11040953"/>
<evidence type="ECO:0000256" key="7">
    <source>
        <dbReference type="ARBA" id="ARBA00022844"/>
    </source>
</evidence>
<protein>
    <recommendedName>
        <fullName evidence="3 10">Capsid protein</fullName>
    </recommendedName>
    <alternativeName>
        <fullName evidence="9 10">Coat protein</fullName>
    </alternativeName>
</protein>
<dbReference type="GO" id="GO:0046718">
    <property type="term" value="P:symbiont entry into host cell"/>
    <property type="evidence" value="ECO:0007669"/>
    <property type="project" value="UniProtKB-KW"/>
</dbReference>
<dbReference type="Gene3D" id="2.60.120.20">
    <property type="match status" value="1"/>
</dbReference>
<dbReference type="GO" id="GO:0042025">
    <property type="term" value="C:host cell nucleus"/>
    <property type="evidence" value="ECO:0007669"/>
    <property type="project" value="UniProtKB-SubCell"/>
</dbReference>
<evidence type="ECO:0000256" key="2">
    <source>
        <dbReference type="ARBA" id="ARBA00005468"/>
    </source>
</evidence>
<evidence type="ECO:0000256" key="8">
    <source>
        <dbReference type="ARBA" id="ARBA00023296"/>
    </source>
</evidence>
<evidence type="ECO:0000313" key="12">
    <source>
        <dbReference type="Proteomes" id="UP000204390"/>
    </source>
</evidence>
<dbReference type="GO" id="GO:0075732">
    <property type="term" value="P:viral penetration into host nucleus"/>
    <property type="evidence" value="ECO:0007669"/>
    <property type="project" value="UniProtKB-KW"/>
</dbReference>
<keyword evidence="10" id="KW-0238">DNA-binding</keyword>
<dbReference type="RefSeq" id="YP_002224029.1">
    <property type="nucleotide sequence ID" value="NC_011268.1"/>
</dbReference>
<accession>B5A467</accession>
<evidence type="ECO:0000256" key="1">
    <source>
        <dbReference type="ARBA" id="ARBA00004328"/>
    </source>
</evidence>
<evidence type="ECO:0000256" key="5">
    <source>
        <dbReference type="ARBA" id="ARBA00022524"/>
    </source>
</evidence>
<comment type="subcellular location">
    <subcellularLocation>
        <location evidence="10">Host nucleus</location>
    </subcellularLocation>
    <subcellularLocation>
        <location evidence="1 10">Virion</location>
    </subcellularLocation>
</comment>
<dbReference type="Proteomes" id="UP000204390">
    <property type="component" value="Segment DNA A"/>
</dbReference>
<evidence type="ECO:0000313" key="11">
    <source>
        <dbReference type="EMBL" id="ACG69441.1"/>
    </source>
</evidence>
<keyword evidence="7 10" id="KW-0946">Virion</keyword>
<keyword evidence="4 10" id="KW-1140">T=1 icosahedral capsid protein</keyword>
<evidence type="ECO:0000256" key="9">
    <source>
        <dbReference type="ARBA" id="ARBA00031336"/>
    </source>
</evidence>
<evidence type="ECO:0000256" key="3">
    <source>
        <dbReference type="ARBA" id="ARBA00018091"/>
    </source>
</evidence>
<dbReference type="InterPro" id="IPR000650">
    <property type="entry name" value="Gem_coat_AR1"/>
</dbReference>
<evidence type="ECO:0000256" key="10">
    <source>
        <dbReference type="RuleBase" id="RU363025"/>
    </source>
</evidence>
<dbReference type="GO" id="GO:0039615">
    <property type="term" value="C:T=1 icosahedral viral capsid"/>
    <property type="evidence" value="ECO:0007669"/>
    <property type="project" value="UniProtKB-KW"/>
</dbReference>
<name>B5A467_9GEMI</name>
<dbReference type="EMBL" id="EU798996">
    <property type="protein sequence ID" value="ACG69441.1"/>
    <property type="molecule type" value="Genomic_DNA"/>
</dbReference>
<dbReference type="GeneID" id="11040953"/>
<comment type="function">
    <text evidence="10">Binds the genomic viral ssDNA and shuttles it into and out of the cell nucleus.</text>
</comment>
<dbReference type="OrthoDB" id="5720at10239"/>
<keyword evidence="10" id="KW-1048">Host nucleus</keyword>
<dbReference type="PRINTS" id="PR00224">
    <property type="entry name" value="GEMCOATAR1"/>
</dbReference>
<sequence>MAKRLFDMVGSSPLRITRRKLNFGSPSRLIASAVTAPDMGFKRRAWTWRPANRKPWIYRRRRAPDVPRGCEGPCKVQSFEKRHDVTHTGGVLCISDVTRGNGITHRVGKRFCVKSVYVLGKIWMDENIKTKNHTNSVIFWLVRDRRPFGSPMDLGQVFNMYDNEPSTATIKNDLRDRYQVLHKWHASVTGGVYASKEQAIIKKFYRVNNYVVYNHQEAAKYENHTENALLLYMACTHASNPVYATLKIRIYFYDSVSN</sequence>
<keyword evidence="8 10" id="KW-1160">Virus entry into host cell</keyword>
<dbReference type="InterPro" id="IPR000263">
    <property type="entry name" value="GV_A/BR1_coat"/>
</dbReference>
<dbReference type="GO" id="GO:0003677">
    <property type="term" value="F:DNA binding"/>
    <property type="evidence" value="ECO:0007669"/>
    <property type="project" value="UniProtKB-KW"/>
</dbReference>
<keyword evidence="10" id="KW-0863">Zinc-finger</keyword>
<evidence type="ECO:0000256" key="6">
    <source>
        <dbReference type="ARBA" id="ARBA00022561"/>
    </source>
</evidence>
<dbReference type="Pfam" id="PF00844">
    <property type="entry name" value="Gemini_coat"/>
    <property type="match status" value="1"/>
</dbReference>
<keyword evidence="10" id="KW-0479">Metal-binding</keyword>
<keyword evidence="5 10" id="KW-1163">Viral penetration into host nucleus</keyword>
<evidence type="ECO:0000256" key="4">
    <source>
        <dbReference type="ARBA" id="ARBA00022431"/>
    </source>
</evidence>
<dbReference type="GO" id="GO:0008270">
    <property type="term" value="F:zinc ion binding"/>
    <property type="evidence" value="ECO:0007669"/>
    <property type="project" value="UniProtKB-KW"/>
</dbReference>
<proteinExistence type="inferred from homology"/>
<dbReference type="GO" id="GO:0043657">
    <property type="term" value="C:host cell"/>
    <property type="evidence" value="ECO:0007669"/>
    <property type="project" value="GOC"/>
</dbReference>
<keyword evidence="12" id="KW-1185">Reference proteome</keyword>
<organism evidence="11 12">
    <name type="scientific">Jatropha leaf curl virus</name>
    <dbReference type="NCBI Taxonomy" id="543876"/>
    <lineage>
        <taxon>Viruses</taxon>
        <taxon>Monodnaviria</taxon>
        <taxon>Shotokuvirae</taxon>
        <taxon>Cressdnaviricota</taxon>
        <taxon>Repensiviricetes</taxon>
        <taxon>Geplafuvirales</taxon>
        <taxon>Geminiviridae</taxon>
        <taxon>Begomovirus</taxon>
        <taxon>Begomovirus jatrophae</taxon>
    </lineage>
</organism>
<dbReference type="InterPro" id="IPR029053">
    <property type="entry name" value="Viral_coat"/>
</dbReference>
<keyword evidence="6 10" id="KW-0167">Capsid protein</keyword>
<keyword evidence="10" id="KW-0862">Zinc</keyword>
<reference evidence="11 12" key="1">
    <citation type="submission" date="2008-06" db="EMBL/GenBank/DDBJ databases">
        <authorList>
            <person name="Pal A."/>
            <person name="Mukherjee S."/>
        </authorList>
    </citation>
    <scope>NUCLEOTIDE SEQUENCE [LARGE SCALE GENOMIC DNA]</scope>
    <source>
        <strain evidence="11">New Delhi</strain>
    </source>
</reference>
<dbReference type="GO" id="GO:0005198">
    <property type="term" value="F:structural molecule activity"/>
    <property type="evidence" value="ECO:0007669"/>
    <property type="project" value="InterPro"/>
</dbReference>
<dbReference type="PRINTS" id="PR00223">
    <property type="entry name" value="GEMCOATARBR1"/>
</dbReference>
<comment type="similarity">
    <text evidence="2 10">Belongs to the geminiviridae capsid protein family.</text>
</comment>